<comment type="caution">
    <text evidence="1">The sequence shown here is derived from an EMBL/GenBank/DDBJ whole genome shotgun (WGS) entry which is preliminary data.</text>
</comment>
<dbReference type="EMBL" id="CM055738">
    <property type="protein sequence ID" value="KAJ8004508.1"/>
    <property type="molecule type" value="Genomic_DNA"/>
</dbReference>
<name>A0ACC2GM38_DALPE</name>
<proteinExistence type="predicted"/>
<protein>
    <submittedName>
        <fullName evidence="1">Uncharacterized protein</fullName>
    </submittedName>
</protein>
<keyword evidence="2" id="KW-1185">Reference proteome</keyword>
<evidence type="ECO:0000313" key="1">
    <source>
        <dbReference type="EMBL" id="KAJ8004508.1"/>
    </source>
</evidence>
<accession>A0ACC2GM38</accession>
<sequence length="116" mass="13938">MENFEKSKEAFLNEMKEKVEKEKEEQQAEFNTMMDARMREQAYLMEQGHREKAALLWQEIEELRRANTIEREKDIQRQKEMDDYRNLTLAQQRQIDDLNGALLIKKSKQGGECQIL</sequence>
<organism evidence="1 2">
    <name type="scientific">Dallia pectoralis</name>
    <name type="common">Alaska blackfish</name>
    <dbReference type="NCBI Taxonomy" id="75939"/>
    <lineage>
        <taxon>Eukaryota</taxon>
        <taxon>Metazoa</taxon>
        <taxon>Chordata</taxon>
        <taxon>Craniata</taxon>
        <taxon>Vertebrata</taxon>
        <taxon>Euteleostomi</taxon>
        <taxon>Actinopterygii</taxon>
        <taxon>Neopterygii</taxon>
        <taxon>Teleostei</taxon>
        <taxon>Protacanthopterygii</taxon>
        <taxon>Esociformes</taxon>
        <taxon>Umbridae</taxon>
        <taxon>Dallia</taxon>
    </lineage>
</organism>
<gene>
    <name evidence="1" type="ORF">DPEC_G00137000</name>
</gene>
<reference evidence="1" key="1">
    <citation type="submission" date="2021-05" db="EMBL/GenBank/DDBJ databases">
        <authorList>
            <person name="Pan Q."/>
            <person name="Jouanno E."/>
            <person name="Zahm M."/>
            <person name="Klopp C."/>
            <person name="Cabau C."/>
            <person name="Louis A."/>
            <person name="Berthelot C."/>
            <person name="Parey E."/>
            <person name="Roest Crollius H."/>
            <person name="Montfort J."/>
            <person name="Robinson-Rechavi M."/>
            <person name="Bouchez O."/>
            <person name="Lampietro C."/>
            <person name="Lopez Roques C."/>
            <person name="Donnadieu C."/>
            <person name="Postlethwait J."/>
            <person name="Bobe J."/>
            <person name="Dillon D."/>
            <person name="Chandos A."/>
            <person name="von Hippel F."/>
            <person name="Guiguen Y."/>
        </authorList>
    </citation>
    <scope>NUCLEOTIDE SEQUENCE</scope>
    <source>
        <strain evidence="1">YG-Jan2019</strain>
    </source>
</reference>
<dbReference type="Proteomes" id="UP001157502">
    <property type="component" value="Chromosome 11"/>
</dbReference>
<evidence type="ECO:0000313" key="2">
    <source>
        <dbReference type="Proteomes" id="UP001157502"/>
    </source>
</evidence>